<evidence type="ECO:0000313" key="1">
    <source>
        <dbReference type="EMBL" id="KAB0385107.1"/>
    </source>
</evidence>
<accession>A0A5J5MXK6</accession>
<name>A0A5J5MXK6_MUNRE</name>
<gene>
    <name evidence="1" type="ORF">FD755_000063</name>
</gene>
<dbReference type="Proteomes" id="UP000326062">
    <property type="component" value="Chromosome 1"/>
</dbReference>
<organism evidence="1 2">
    <name type="scientific">Muntiacus reevesi</name>
    <name type="common">Reeves' muntjac</name>
    <name type="synonym">Cervus reevesi</name>
    <dbReference type="NCBI Taxonomy" id="9886"/>
    <lineage>
        <taxon>Eukaryota</taxon>
        <taxon>Metazoa</taxon>
        <taxon>Chordata</taxon>
        <taxon>Craniata</taxon>
        <taxon>Vertebrata</taxon>
        <taxon>Euteleostomi</taxon>
        <taxon>Mammalia</taxon>
        <taxon>Eutheria</taxon>
        <taxon>Laurasiatheria</taxon>
        <taxon>Artiodactyla</taxon>
        <taxon>Ruminantia</taxon>
        <taxon>Pecora</taxon>
        <taxon>Cervidae</taxon>
        <taxon>Muntiacinae</taxon>
        <taxon>Muntiacus</taxon>
    </lineage>
</organism>
<sequence length="92" mass="10391">MAEMACSKINTVLTPKKIFKNIPFLGKLEVKHVEVMAAHRKTCSFYRFCNGMTTDCYGDADCCGHYWARLFVLREPSELSSTAVSQYLDSAN</sequence>
<dbReference type="AlphaFoldDB" id="A0A5J5MXK6"/>
<comment type="caution">
    <text evidence="1">The sequence shown here is derived from an EMBL/GenBank/DDBJ whole genome shotgun (WGS) entry which is preliminary data.</text>
</comment>
<proteinExistence type="predicted"/>
<dbReference type="EMBL" id="VCEB01000001">
    <property type="protein sequence ID" value="KAB0385107.1"/>
    <property type="molecule type" value="Genomic_DNA"/>
</dbReference>
<keyword evidence="2" id="KW-1185">Reference proteome</keyword>
<protein>
    <submittedName>
        <fullName evidence="1">Uncharacterized protein</fullName>
    </submittedName>
</protein>
<reference evidence="1 2" key="1">
    <citation type="submission" date="2019-06" db="EMBL/GenBank/DDBJ databases">
        <title>Discovery of a novel chromosome fission-fusion reversal in muntjac.</title>
        <authorList>
            <person name="Mudd A.B."/>
            <person name="Bredeson J.V."/>
            <person name="Baum R."/>
            <person name="Hockemeyer D."/>
            <person name="Rokhsar D.S."/>
        </authorList>
    </citation>
    <scope>NUCLEOTIDE SEQUENCE [LARGE SCALE GENOMIC DNA]</scope>
    <source>
        <strain evidence="1">UCam_UCB_Mr</strain>
        <tissue evidence="1">Fibroblast cell line</tissue>
    </source>
</reference>
<evidence type="ECO:0000313" key="2">
    <source>
        <dbReference type="Proteomes" id="UP000326062"/>
    </source>
</evidence>